<gene>
    <name evidence="1" type="ORF">ACFY35_07235</name>
</gene>
<protein>
    <submittedName>
        <fullName evidence="1">Uncharacterized protein</fullName>
    </submittedName>
</protein>
<accession>A0ABW6W7E4</accession>
<proteinExistence type="predicted"/>
<organism evidence="1 2">
    <name type="scientific">Paractinoplanes globisporus</name>
    <dbReference type="NCBI Taxonomy" id="113565"/>
    <lineage>
        <taxon>Bacteria</taxon>
        <taxon>Bacillati</taxon>
        <taxon>Actinomycetota</taxon>
        <taxon>Actinomycetes</taxon>
        <taxon>Micromonosporales</taxon>
        <taxon>Micromonosporaceae</taxon>
        <taxon>Paractinoplanes</taxon>
    </lineage>
</organism>
<dbReference type="Proteomes" id="UP001602245">
    <property type="component" value="Unassembled WGS sequence"/>
</dbReference>
<evidence type="ECO:0000313" key="2">
    <source>
        <dbReference type="Proteomes" id="UP001602245"/>
    </source>
</evidence>
<dbReference type="RefSeq" id="WP_020509556.1">
    <property type="nucleotide sequence ID" value="NZ_JBIAZU010000001.1"/>
</dbReference>
<keyword evidence="2" id="KW-1185">Reference proteome</keyword>
<sequence>MEVQDQVDGGWFLLREGNHHYLAVNCHLPLVDISLLIRLEPDEETELHALGRTFADYLAAKVAYWPDRYRPRDLDRELGAEVDAAVARWRAGAVPREGSGGSA</sequence>
<comment type="caution">
    <text evidence="1">The sequence shown here is derived from an EMBL/GenBank/DDBJ whole genome shotgun (WGS) entry which is preliminary data.</text>
</comment>
<name>A0ABW6W7E4_9ACTN</name>
<evidence type="ECO:0000313" key="1">
    <source>
        <dbReference type="EMBL" id="MFF5289213.1"/>
    </source>
</evidence>
<dbReference type="EMBL" id="JBIAZU010000001">
    <property type="protein sequence ID" value="MFF5289213.1"/>
    <property type="molecule type" value="Genomic_DNA"/>
</dbReference>
<reference evidence="1 2" key="1">
    <citation type="submission" date="2024-10" db="EMBL/GenBank/DDBJ databases">
        <title>The Natural Products Discovery Center: Release of the First 8490 Sequenced Strains for Exploring Actinobacteria Biosynthetic Diversity.</title>
        <authorList>
            <person name="Kalkreuter E."/>
            <person name="Kautsar S.A."/>
            <person name="Yang D."/>
            <person name="Bader C.D."/>
            <person name="Teijaro C.N."/>
            <person name="Fluegel L."/>
            <person name="Davis C.M."/>
            <person name="Simpson J.R."/>
            <person name="Lauterbach L."/>
            <person name="Steele A.D."/>
            <person name="Gui C."/>
            <person name="Meng S."/>
            <person name="Li G."/>
            <person name="Viehrig K."/>
            <person name="Ye F."/>
            <person name="Su P."/>
            <person name="Kiefer A.F."/>
            <person name="Nichols A."/>
            <person name="Cepeda A.J."/>
            <person name="Yan W."/>
            <person name="Fan B."/>
            <person name="Jiang Y."/>
            <person name="Adhikari A."/>
            <person name="Zheng C.-J."/>
            <person name="Schuster L."/>
            <person name="Cowan T.M."/>
            <person name="Smanski M.J."/>
            <person name="Chevrette M.G."/>
            <person name="De Carvalho L.P.S."/>
            <person name="Shen B."/>
        </authorList>
    </citation>
    <scope>NUCLEOTIDE SEQUENCE [LARGE SCALE GENOMIC DNA]</scope>
    <source>
        <strain evidence="1 2">NPDC000087</strain>
    </source>
</reference>